<dbReference type="Proteomes" id="UP000046392">
    <property type="component" value="Unplaced"/>
</dbReference>
<evidence type="ECO:0000313" key="2">
    <source>
        <dbReference type="WBParaSite" id="SPAL_0001199800.1"/>
    </source>
</evidence>
<protein>
    <submittedName>
        <fullName evidence="2">Uncharacterized protein</fullName>
    </submittedName>
</protein>
<proteinExistence type="predicted"/>
<sequence>MLSLESSLEIVEENGNGIHKEFYIQEDGDDDKKEDHSPPSFVASSLIHVWNDSIKQKESDELEALSTIPETEKDFYCNKLENKHRNNSEKIFSNNKLENKHKNSSEKNLYSTKLENKHKNNYEKPLKKKISFHEIRIFSDESADSCCTSDDDHEGFLGGLSLNSHEALNHIIRCFPFSSSKNNHSQRNKGNEYSVSVNNTEENDKILRTHSVNDGKKNRAINNFKNKKVDFNKSDNFNYNHNETSWKDIKRHFSASFNQVLHRKDSNTSISRPSNLTLKDTNEMDESISAPVTPSINIMSSATPAFLNFAKTKQNVSIKRNDSKNGNFSNSALSKLCQVSFFYIS</sequence>
<dbReference type="WBParaSite" id="SPAL_0001199800.1">
    <property type="protein sequence ID" value="SPAL_0001199800.1"/>
    <property type="gene ID" value="SPAL_0001199800"/>
</dbReference>
<evidence type="ECO:0000313" key="1">
    <source>
        <dbReference type="Proteomes" id="UP000046392"/>
    </source>
</evidence>
<organism evidence="1 2">
    <name type="scientific">Strongyloides papillosus</name>
    <name type="common">Intestinal threadworm</name>
    <dbReference type="NCBI Taxonomy" id="174720"/>
    <lineage>
        <taxon>Eukaryota</taxon>
        <taxon>Metazoa</taxon>
        <taxon>Ecdysozoa</taxon>
        <taxon>Nematoda</taxon>
        <taxon>Chromadorea</taxon>
        <taxon>Rhabditida</taxon>
        <taxon>Tylenchina</taxon>
        <taxon>Panagrolaimomorpha</taxon>
        <taxon>Strongyloidoidea</taxon>
        <taxon>Strongyloididae</taxon>
        <taxon>Strongyloides</taxon>
    </lineage>
</organism>
<accession>A0A0N5C1Y0</accession>
<keyword evidence="1" id="KW-1185">Reference proteome</keyword>
<name>A0A0N5C1Y0_STREA</name>
<dbReference type="AlphaFoldDB" id="A0A0N5C1Y0"/>
<reference evidence="2" key="1">
    <citation type="submission" date="2017-02" db="UniProtKB">
        <authorList>
            <consortium name="WormBaseParasite"/>
        </authorList>
    </citation>
    <scope>IDENTIFICATION</scope>
</reference>